<dbReference type="Pfam" id="PF04338">
    <property type="entry name" value="DUF481"/>
    <property type="match status" value="1"/>
</dbReference>
<name>A0A3E1K9J6_9GAMM</name>
<reference evidence="1 2" key="1">
    <citation type="submission" date="2018-08" db="EMBL/GenBank/DDBJ databases">
        <title>Wenzhouxiangella salilacus sp. nov., a novel bacterium isolated from a saline lake in Xinjiang Province, China.</title>
        <authorList>
            <person name="Han S."/>
        </authorList>
    </citation>
    <scope>NUCLEOTIDE SEQUENCE [LARGE SCALE GENOMIC DNA]</scope>
    <source>
        <strain evidence="1 2">XDB06</strain>
    </source>
</reference>
<evidence type="ECO:0000313" key="1">
    <source>
        <dbReference type="EMBL" id="RFF30803.1"/>
    </source>
</evidence>
<protein>
    <submittedName>
        <fullName evidence="1">DUF481 domain-containing protein</fullName>
    </submittedName>
</protein>
<gene>
    <name evidence="1" type="ORF">DZC52_06735</name>
</gene>
<keyword evidence="2" id="KW-1185">Reference proteome</keyword>
<comment type="caution">
    <text evidence="1">The sequence shown here is derived from an EMBL/GenBank/DDBJ whole genome shotgun (WGS) entry which is preliminary data.</text>
</comment>
<dbReference type="OrthoDB" id="5292716at2"/>
<organism evidence="1 2">
    <name type="scientific">Wenzhouxiangella sediminis</name>
    <dbReference type="NCBI Taxonomy" id="1792836"/>
    <lineage>
        <taxon>Bacteria</taxon>
        <taxon>Pseudomonadati</taxon>
        <taxon>Pseudomonadota</taxon>
        <taxon>Gammaproteobacteria</taxon>
        <taxon>Chromatiales</taxon>
        <taxon>Wenzhouxiangellaceae</taxon>
        <taxon>Wenzhouxiangella</taxon>
    </lineage>
</organism>
<accession>A0A3E1K9J6</accession>
<proteinExistence type="predicted"/>
<dbReference type="InterPro" id="IPR007433">
    <property type="entry name" value="DUF481"/>
</dbReference>
<evidence type="ECO:0000313" key="2">
    <source>
        <dbReference type="Proteomes" id="UP000260351"/>
    </source>
</evidence>
<sequence>MAEEMVEGRQFAHVLDSSCSILRPGNATPSILAAESKKCETEGNFAVMRLSVFAERPNNKNKAFFMQSFAVILMCGWLVCPADAAEWSGKGEFGLVVARGNSETETLNLGLQFERKSEKWRNSLKMTALRASDDGELNAERYTLGYKSGYNFNEKSYLFGALRYDQDEFSSYDYQTSLAVGYGRQLLDNDTHKLSMEIGPGVRRAEPVDPLEATETNVIGRLSSDYAWTISETAALTNNLLVEAGSNNTFAENELALNVAINSRFALKLSGAVRHNTDVDPGVEKTDTLTTANLVYKFGEQ</sequence>
<dbReference type="Proteomes" id="UP000260351">
    <property type="component" value="Unassembled WGS sequence"/>
</dbReference>
<dbReference type="EMBL" id="QUZK01000031">
    <property type="protein sequence ID" value="RFF30803.1"/>
    <property type="molecule type" value="Genomic_DNA"/>
</dbReference>
<dbReference type="AlphaFoldDB" id="A0A3E1K9J6"/>